<reference evidence="3 4" key="1">
    <citation type="submission" date="2018-12" db="EMBL/GenBank/DDBJ databases">
        <authorList>
            <person name="Yu L."/>
        </authorList>
    </citation>
    <scope>NUCLEOTIDE SEQUENCE [LARGE SCALE GENOMIC DNA]</scope>
    <source>
        <strain evidence="3 4">S5H2222</strain>
    </source>
</reference>
<organism evidence="3 4">
    <name type="scientific">Lysinibacillus telephonicus</name>
    <dbReference type="NCBI Taxonomy" id="1714840"/>
    <lineage>
        <taxon>Bacteria</taxon>
        <taxon>Bacillati</taxon>
        <taxon>Bacillota</taxon>
        <taxon>Bacilli</taxon>
        <taxon>Bacillales</taxon>
        <taxon>Bacillaceae</taxon>
        <taxon>Lysinibacillus</taxon>
    </lineage>
</organism>
<dbReference type="GO" id="GO:0016787">
    <property type="term" value="F:hydrolase activity"/>
    <property type="evidence" value="ECO:0007669"/>
    <property type="project" value="UniProtKB-KW"/>
</dbReference>
<dbReference type="OrthoDB" id="165822at2"/>
<dbReference type="NCBIfam" id="NF033746">
    <property type="entry name" value="class_D_sortase"/>
    <property type="match status" value="1"/>
</dbReference>
<keyword evidence="4" id="KW-1185">Reference proteome</keyword>
<proteinExistence type="predicted"/>
<keyword evidence="1" id="KW-0378">Hydrolase</keyword>
<dbReference type="EMBL" id="RXNR01000013">
    <property type="protein sequence ID" value="RTQ94190.1"/>
    <property type="molecule type" value="Genomic_DNA"/>
</dbReference>
<dbReference type="AlphaFoldDB" id="A0A431UUN0"/>
<dbReference type="InterPro" id="IPR053525">
    <property type="entry name" value="Sortase_D"/>
</dbReference>
<feature type="active site" description="Acyl-thioester intermediate" evidence="2">
    <location>
        <position position="151"/>
    </location>
</feature>
<name>A0A431UUN0_9BACI</name>
<dbReference type="Pfam" id="PF04203">
    <property type="entry name" value="Sortase"/>
    <property type="match status" value="1"/>
</dbReference>
<dbReference type="CDD" id="cd05828">
    <property type="entry name" value="Sortase_D_1"/>
    <property type="match status" value="1"/>
</dbReference>
<dbReference type="Proteomes" id="UP000276349">
    <property type="component" value="Unassembled WGS sequence"/>
</dbReference>
<evidence type="ECO:0000313" key="4">
    <source>
        <dbReference type="Proteomes" id="UP000276349"/>
    </source>
</evidence>
<dbReference type="SUPFAM" id="SSF63817">
    <property type="entry name" value="Sortase"/>
    <property type="match status" value="1"/>
</dbReference>
<evidence type="ECO:0000256" key="1">
    <source>
        <dbReference type="ARBA" id="ARBA00022801"/>
    </source>
</evidence>
<accession>A0A431UUN0</accession>
<evidence type="ECO:0000313" key="3">
    <source>
        <dbReference type="EMBL" id="RTQ94190.1"/>
    </source>
</evidence>
<comment type="caution">
    <text evidence="3">The sequence shown here is derived from an EMBL/GenBank/DDBJ whole genome shotgun (WGS) entry which is preliminary data.</text>
</comment>
<gene>
    <name evidence="3" type="ORF">EKG35_06575</name>
</gene>
<protein>
    <submittedName>
        <fullName evidence="3">Class D sortase</fullName>
    </submittedName>
</protein>
<feature type="active site" description="Proton donor/acceptor" evidence="2">
    <location>
        <position position="94"/>
    </location>
</feature>
<dbReference type="NCBIfam" id="TIGR01076">
    <property type="entry name" value="sortase_fam"/>
    <property type="match status" value="1"/>
</dbReference>
<dbReference type="InterPro" id="IPR005754">
    <property type="entry name" value="Sortase"/>
</dbReference>
<evidence type="ECO:0000256" key="2">
    <source>
        <dbReference type="PIRSR" id="PIRSR605754-1"/>
    </source>
</evidence>
<sequence length="176" mass="19866">MEKQDAALEEAVEKVSKSEVSFAKEKEKEEETESEIKNFTAAMNEAFATLEIPKLNRTLPVVEGTDADSLDRGVGHLTKSVFPGQGEQIVLSGHRDTVFRDFNKIEIGDLFIVNMPYGTFTYQIKDTEIVNEDDTTVIRKMGEEVLVVTTCYPFDFLGSATQRFIIYAYPYDKEVS</sequence>
<dbReference type="InterPro" id="IPR041999">
    <property type="entry name" value="Sortase_D_1"/>
</dbReference>
<dbReference type="InterPro" id="IPR023365">
    <property type="entry name" value="Sortase_dom-sf"/>
</dbReference>
<dbReference type="Gene3D" id="2.40.260.10">
    <property type="entry name" value="Sortase"/>
    <property type="match status" value="1"/>
</dbReference>